<gene>
    <name evidence="5" type="ORF">Ato02nite_044130</name>
</gene>
<evidence type="ECO:0000256" key="3">
    <source>
        <dbReference type="ARBA" id="ARBA00022827"/>
    </source>
</evidence>
<sequence length="550" mass="59053">MTDIRVPVLIVGGGLTGLAAALFLRQHGVDCTLVERNTTTSQLLRSTHVSPRTMELFRTVGIQQAVWDVAEKVVPGRLWSETNLPPHQLPRAILRAGSLADVVSGDAIVMEEGANQFTDVGPCEPVWCGQDRVEPIMLAEAVRKGADVRFATDLVSFAPDPDGVTARIRDRATGKTSTVRADYLIGADGAGGSVRTQLGIERRGNGTVGHVLNMLFKADLDTVLGGRRFLILYLTSKQAPGMLFKLDDERWIFGWFCGPDEIVDNAVPAERCLELIRTATGVDPDFPIDLQLTMGWWMAHEVVDAYRDQRVFLAGDACHVLPPTGGFGANAGVQDASNLAWKLAAVLHGWGGDGLLDSYQAERRPVGQATADQAWMRHMRWSGPPAGDFEQRDQTVVTTGYRYGSPVILGDAPDEVFAATMTLDGRPGSRVPHVWLTRDGHPISSVDLAGPEFALIGGAEAADWIPELVADARRAGIPLAAYPLAADGGTVTDPGEAFASAAGITARGAVLVRPDGFVCWRTEDRPAEGPAQVLAAVTGHQLPDEEEHRG</sequence>
<dbReference type="InterPro" id="IPR036188">
    <property type="entry name" value="FAD/NAD-bd_sf"/>
</dbReference>
<accession>A0A919TDW4</accession>
<comment type="cofactor">
    <cofactor evidence="1">
        <name>FAD</name>
        <dbReference type="ChEBI" id="CHEBI:57692"/>
    </cofactor>
</comment>
<dbReference type="GO" id="GO:0071949">
    <property type="term" value="F:FAD binding"/>
    <property type="evidence" value="ECO:0007669"/>
    <property type="project" value="InterPro"/>
</dbReference>
<dbReference type="Gene3D" id="3.30.9.10">
    <property type="entry name" value="D-Amino Acid Oxidase, subunit A, domain 2"/>
    <property type="match status" value="1"/>
</dbReference>
<reference evidence="5 6" key="1">
    <citation type="submission" date="2021-03" db="EMBL/GenBank/DDBJ databases">
        <title>Whole genome shotgun sequence of Actinoplanes toevensis NBRC 105298.</title>
        <authorList>
            <person name="Komaki H."/>
            <person name="Tamura T."/>
        </authorList>
    </citation>
    <scope>NUCLEOTIDE SEQUENCE [LARGE SCALE GENOMIC DNA]</scope>
    <source>
        <strain evidence="5 6">NBRC 105298</strain>
    </source>
</reference>
<evidence type="ECO:0000259" key="4">
    <source>
        <dbReference type="Pfam" id="PF01494"/>
    </source>
</evidence>
<keyword evidence="6" id="KW-1185">Reference proteome</keyword>
<dbReference type="EMBL" id="BOQN01000058">
    <property type="protein sequence ID" value="GIM92620.1"/>
    <property type="molecule type" value="Genomic_DNA"/>
</dbReference>
<dbReference type="PRINTS" id="PR00420">
    <property type="entry name" value="RNGMNOXGNASE"/>
</dbReference>
<evidence type="ECO:0000313" key="6">
    <source>
        <dbReference type="Proteomes" id="UP000677082"/>
    </source>
</evidence>
<dbReference type="InterPro" id="IPR002938">
    <property type="entry name" value="FAD-bd"/>
</dbReference>
<evidence type="ECO:0000256" key="2">
    <source>
        <dbReference type="ARBA" id="ARBA00022630"/>
    </source>
</evidence>
<proteinExistence type="predicted"/>
<evidence type="ECO:0000313" key="5">
    <source>
        <dbReference type="EMBL" id="GIM92620.1"/>
    </source>
</evidence>
<evidence type="ECO:0000256" key="1">
    <source>
        <dbReference type="ARBA" id="ARBA00001974"/>
    </source>
</evidence>
<keyword evidence="3" id="KW-0274">FAD</keyword>
<comment type="caution">
    <text evidence="5">The sequence shown here is derived from an EMBL/GenBank/DDBJ whole genome shotgun (WGS) entry which is preliminary data.</text>
</comment>
<name>A0A919TDW4_9ACTN</name>
<dbReference type="Pfam" id="PF21274">
    <property type="entry name" value="Rng_hyd_C"/>
    <property type="match status" value="1"/>
</dbReference>
<protein>
    <submittedName>
        <fullName evidence="5">FAD-dependent oxidoreductase</fullName>
    </submittedName>
</protein>
<dbReference type="InterPro" id="IPR050641">
    <property type="entry name" value="RIFMO-like"/>
</dbReference>
<dbReference type="SUPFAM" id="SSF51905">
    <property type="entry name" value="FAD/NAD(P)-binding domain"/>
    <property type="match status" value="1"/>
</dbReference>
<dbReference type="RefSeq" id="WP_213008476.1">
    <property type="nucleotide sequence ID" value="NZ_BOQN01000058.1"/>
</dbReference>
<dbReference type="GO" id="GO:0016709">
    <property type="term" value="F:oxidoreductase activity, acting on paired donors, with incorporation or reduction of molecular oxygen, NAD(P)H as one donor, and incorporation of one atom of oxygen"/>
    <property type="evidence" value="ECO:0007669"/>
    <property type="project" value="UniProtKB-ARBA"/>
</dbReference>
<dbReference type="Gene3D" id="3.50.50.60">
    <property type="entry name" value="FAD/NAD(P)-binding domain"/>
    <property type="match status" value="1"/>
</dbReference>
<dbReference type="AlphaFoldDB" id="A0A919TDW4"/>
<keyword evidence="2" id="KW-0285">Flavoprotein</keyword>
<feature type="domain" description="FAD-binding" evidence="4">
    <location>
        <begin position="6"/>
        <end position="373"/>
    </location>
</feature>
<dbReference type="PANTHER" id="PTHR43004">
    <property type="entry name" value="TRK SYSTEM POTASSIUM UPTAKE PROTEIN"/>
    <property type="match status" value="1"/>
</dbReference>
<dbReference type="Pfam" id="PF01494">
    <property type="entry name" value="FAD_binding_3"/>
    <property type="match status" value="1"/>
</dbReference>
<dbReference type="PANTHER" id="PTHR43004:SF19">
    <property type="entry name" value="BINDING MONOOXYGENASE, PUTATIVE (JCVI)-RELATED"/>
    <property type="match status" value="1"/>
</dbReference>
<organism evidence="5 6">
    <name type="scientific">Paractinoplanes toevensis</name>
    <dbReference type="NCBI Taxonomy" id="571911"/>
    <lineage>
        <taxon>Bacteria</taxon>
        <taxon>Bacillati</taxon>
        <taxon>Actinomycetota</taxon>
        <taxon>Actinomycetes</taxon>
        <taxon>Micromonosporales</taxon>
        <taxon>Micromonosporaceae</taxon>
        <taxon>Paractinoplanes</taxon>
    </lineage>
</organism>
<dbReference type="Gene3D" id="3.40.30.120">
    <property type="match status" value="1"/>
</dbReference>
<dbReference type="Proteomes" id="UP000677082">
    <property type="component" value="Unassembled WGS sequence"/>
</dbReference>